<dbReference type="OrthoDB" id="361039at2759"/>
<evidence type="ECO:0000256" key="5">
    <source>
        <dbReference type="ARBA" id="ARBA00023242"/>
    </source>
</evidence>
<dbReference type="GO" id="GO:0003743">
    <property type="term" value="F:translation initiation factor activity"/>
    <property type="evidence" value="ECO:0007669"/>
    <property type="project" value="UniProtKB-KW"/>
</dbReference>
<dbReference type="GO" id="GO:0000124">
    <property type="term" value="C:SAGA complex"/>
    <property type="evidence" value="ECO:0007669"/>
    <property type="project" value="InterPro"/>
</dbReference>
<evidence type="ECO:0000256" key="7">
    <source>
        <dbReference type="ARBA" id="ARBA00093655"/>
    </source>
</evidence>
<feature type="domain" description="TATA box binding protein associated factor (TAF) histone-like fold" evidence="8">
    <location>
        <begin position="3"/>
        <end position="66"/>
    </location>
</feature>
<evidence type="ECO:0000256" key="6">
    <source>
        <dbReference type="ARBA" id="ARBA00076308"/>
    </source>
</evidence>
<dbReference type="FunFam" id="1.10.20.10:FF:000033">
    <property type="entry name" value="Transcription initiation factor TFIID complex subunit"/>
    <property type="match status" value="1"/>
</dbReference>
<dbReference type="Pfam" id="PF02969">
    <property type="entry name" value="TAF"/>
    <property type="match status" value="1"/>
</dbReference>
<keyword evidence="9" id="KW-0396">Initiation factor</keyword>
<dbReference type="SMART" id="SM00803">
    <property type="entry name" value="TAF"/>
    <property type="match status" value="1"/>
</dbReference>
<dbReference type="Gene3D" id="1.10.20.10">
    <property type="entry name" value="Histone, subunit A"/>
    <property type="match status" value="1"/>
</dbReference>
<dbReference type="CDD" id="cd08050">
    <property type="entry name" value="TAF6C"/>
    <property type="match status" value="1"/>
</dbReference>
<dbReference type="GO" id="GO:0016251">
    <property type="term" value="F:RNA polymerase II general transcription initiation factor activity"/>
    <property type="evidence" value="ECO:0007669"/>
    <property type="project" value="InterPro"/>
</dbReference>
<gene>
    <name evidence="9" type="ORF">AB675_10026</name>
</gene>
<dbReference type="InterPro" id="IPR037796">
    <property type="entry name" value="TAF6"/>
</dbReference>
<sequence length="505" mass="54671">MTLWGSDTVRDTAESVGVLTLNKDVTAALARDVEFRLALVVEEALKFMRKSKRTVLWTQDISYALRVLDIEPLYGYESTRILKYGEASLGPGQPLYYVDDEEADLEKLINAPLPKVPREISFTAHWLAIEGVQPSIPQNPTTSETRGVELLPKASSAATSNINPALAAMAGLESHSATTASKPLVKHHLSQELILYFERVTTSALSEDQPELRTAALASLREDPGLSQLLPYFVHYTADKVTHSLSHVFTLDTILRMLDSLSHNTHLNLAPYITSVVPVVLTCLTGRHIGPEPTATTTATATAAVYNLRSLASTLLSHLTKKYSRSAHNLKPRLARSCVKVFLDPKKTLGAHYGAILGLSAIGGAEVVRKLVVPNLKAYGELLSEISESSDEVPGRGEADVRWVLRAIVHALATLVEDDSAEINGVNGTSVGESAVNGVVNGINGYDEDHAMTNGDSDDSNDELKGKLSEKIGDFLAGKILENGSKKGKEIARVLCDDEALFEDL</sequence>
<evidence type="ECO:0000256" key="1">
    <source>
        <dbReference type="ARBA" id="ARBA00004123"/>
    </source>
</evidence>
<dbReference type="CDD" id="cd22931">
    <property type="entry name" value="HFD_TAF6"/>
    <property type="match status" value="1"/>
</dbReference>
<reference evidence="9 10" key="1">
    <citation type="submission" date="2015-06" db="EMBL/GenBank/DDBJ databases">
        <title>Draft genome of the ant-associated black yeast Phialophora attae CBS 131958.</title>
        <authorList>
            <person name="Moreno L.F."/>
            <person name="Stielow B.J."/>
            <person name="de Hoog S."/>
            <person name="Vicente V.A."/>
            <person name="Weiss V.A."/>
            <person name="de Vries M."/>
            <person name="Cruz L.M."/>
            <person name="Souza E.M."/>
        </authorList>
    </citation>
    <scope>NUCLEOTIDE SEQUENCE [LARGE SCALE GENOMIC DNA]</scope>
    <source>
        <strain evidence="9 10">CBS 131958</strain>
    </source>
</reference>
<dbReference type="SUPFAM" id="SSF48371">
    <property type="entry name" value="ARM repeat"/>
    <property type="match status" value="1"/>
</dbReference>
<keyword evidence="4" id="KW-0804">Transcription</keyword>
<dbReference type="GO" id="GO:0006325">
    <property type="term" value="P:chromatin organization"/>
    <property type="evidence" value="ECO:0007669"/>
    <property type="project" value="UniProtKB-ARBA"/>
</dbReference>
<dbReference type="STRING" id="1664694.A0A0N1NWI6"/>
<keyword evidence="5" id="KW-0539">Nucleus</keyword>
<organism evidence="9 10">
    <name type="scientific">Cyphellophora attinorum</name>
    <dbReference type="NCBI Taxonomy" id="1664694"/>
    <lineage>
        <taxon>Eukaryota</taxon>
        <taxon>Fungi</taxon>
        <taxon>Dikarya</taxon>
        <taxon>Ascomycota</taxon>
        <taxon>Pezizomycotina</taxon>
        <taxon>Eurotiomycetes</taxon>
        <taxon>Chaetothyriomycetidae</taxon>
        <taxon>Chaetothyriales</taxon>
        <taxon>Cyphellophoraceae</taxon>
        <taxon>Cyphellophora</taxon>
    </lineage>
</organism>
<accession>A0A0N1NWI6</accession>
<dbReference type="EMBL" id="LFJN01000029">
    <property type="protein sequence ID" value="KPI36612.1"/>
    <property type="molecule type" value="Genomic_DNA"/>
</dbReference>
<evidence type="ECO:0000313" key="10">
    <source>
        <dbReference type="Proteomes" id="UP000038010"/>
    </source>
</evidence>
<dbReference type="PANTHER" id="PTHR10221:SF9">
    <property type="entry name" value="TRANSCRIPTION INITIATION FACTOR TFIID SUBUNIT 6"/>
    <property type="match status" value="1"/>
</dbReference>
<keyword evidence="10" id="KW-1185">Reference proteome</keyword>
<keyword evidence="3" id="KW-0805">Transcription regulation</keyword>
<dbReference type="RefSeq" id="XP_017996575.1">
    <property type="nucleotide sequence ID" value="XM_018138765.1"/>
</dbReference>
<comment type="similarity">
    <text evidence="2">Belongs to the TAF6 family.</text>
</comment>
<name>A0A0N1NWI6_9EURO</name>
<evidence type="ECO:0000259" key="8">
    <source>
        <dbReference type="SMART" id="SM00803"/>
    </source>
</evidence>
<dbReference type="GeneID" id="28730645"/>
<dbReference type="InterPro" id="IPR046344">
    <property type="entry name" value="TAF6_C_sf"/>
</dbReference>
<proteinExistence type="inferred from homology"/>
<comment type="caution">
    <text evidence="9">The sequence shown here is derived from an EMBL/GenBank/DDBJ whole genome shotgun (WGS) entry which is preliminary data.</text>
</comment>
<dbReference type="Gene3D" id="1.25.40.770">
    <property type="entry name" value="TAF6, C-terminal HEAT repeat domain"/>
    <property type="match status" value="1"/>
</dbReference>
<evidence type="ECO:0000256" key="3">
    <source>
        <dbReference type="ARBA" id="ARBA00023015"/>
    </source>
</evidence>
<dbReference type="InterPro" id="IPR004823">
    <property type="entry name" value="TAF_TATA-bd_Histone-like_dom"/>
</dbReference>
<dbReference type="Proteomes" id="UP000038010">
    <property type="component" value="Unassembled WGS sequence"/>
</dbReference>
<protein>
    <recommendedName>
        <fullName evidence="6">TBP-associated factor 6</fullName>
    </recommendedName>
    <alternativeName>
        <fullName evidence="7">Transcription initiation factor TFIID subunit 6</fullName>
    </alternativeName>
</protein>
<dbReference type="GO" id="GO:0005669">
    <property type="term" value="C:transcription factor TFIID complex"/>
    <property type="evidence" value="ECO:0007669"/>
    <property type="project" value="InterPro"/>
</dbReference>
<dbReference type="InterPro" id="IPR009072">
    <property type="entry name" value="Histone-fold"/>
</dbReference>
<evidence type="ECO:0000256" key="4">
    <source>
        <dbReference type="ARBA" id="ARBA00023163"/>
    </source>
</evidence>
<dbReference type="InterPro" id="IPR016024">
    <property type="entry name" value="ARM-type_fold"/>
</dbReference>
<evidence type="ECO:0000256" key="2">
    <source>
        <dbReference type="ARBA" id="ARBA00007688"/>
    </source>
</evidence>
<dbReference type="PANTHER" id="PTHR10221">
    <property type="entry name" value="TRANSCRIPTION INITIATION FACTOR TFIID SUBUNIT 6"/>
    <property type="match status" value="1"/>
</dbReference>
<comment type="subcellular location">
    <subcellularLocation>
        <location evidence="1">Nucleus</location>
    </subcellularLocation>
</comment>
<dbReference type="GO" id="GO:0003713">
    <property type="term" value="F:transcription coactivator activity"/>
    <property type="evidence" value="ECO:0007669"/>
    <property type="project" value="TreeGrafter"/>
</dbReference>
<dbReference type="VEuPathDB" id="FungiDB:AB675_10026"/>
<dbReference type="SUPFAM" id="SSF47113">
    <property type="entry name" value="Histone-fold"/>
    <property type="match status" value="1"/>
</dbReference>
<dbReference type="Pfam" id="PF07571">
    <property type="entry name" value="TAF6_C"/>
    <property type="match status" value="1"/>
</dbReference>
<dbReference type="AlphaFoldDB" id="A0A0N1NWI6"/>
<evidence type="ECO:0000313" key="9">
    <source>
        <dbReference type="EMBL" id="KPI36612.1"/>
    </source>
</evidence>
<dbReference type="GO" id="GO:0046982">
    <property type="term" value="F:protein heterodimerization activity"/>
    <property type="evidence" value="ECO:0007669"/>
    <property type="project" value="InterPro"/>
</dbReference>
<dbReference type="GO" id="GO:0051123">
    <property type="term" value="P:RNA polymerase II preinitiation complex assembly"/>
    <property type="evidence" value="ECO:0007669"/>
    <property type="project" value="TreeGrafter"/>
</dbReference>
<keyword evidence="9" id="KW-0648">Protein biosynthesis</keyword>
<dbReference type="GO" id="GO:0046695">
    <property type="term" value="C:SLIK (SAGA-like) complex"/>
    <property type="evidence" value="ECO:0007669"/>
    <property type="project" value="InterPro"/>
</dbReference>
<dbReference type="InterPro" id="IPR011442">
    <property type="entry name" value="TAF6_C"/>
</dbReference>